<evidence type="ECO:0000313" key="1">
    <source>
        <dbReference type="EMBL" id="CAI2369613.1"/>
    </source>
</evidence>
<protein>
    <submittedName>
        <fullName evidence="1">Uncharacterized protein</fullName>
    </submittedName>
</protein>
<reference evidence="1" key="1">
    <citation type="submission" date="2023-07" db="EMBL/GenBank/DDBJ databases">
        <authorList>
            <consortium name="AG Swart"/>
            <person name="Singh M."/>
            <person name="Singh A."/>
            <person name="Seah K."/>
            <person name="Emmerich C."/>
        </authorList>
    </citation>
    <scope>NUCLEOTIDE SEQUENCE</scope>
    <source>
        <strain evidence="1">DP1</strain>
    </source>
</reference>
<accession>A0AAD1XF32</accession>
<sequence length="171" mass="19862">MIITCQISNLCCQIYCESCREHSDNENSKDESCLNRQTLSIIANSHNLQTLSFIQCLFEPLEFSIEKKEHYYWKLLTRGPYMMENFELIRCPDSASDEPDNSWPRIGSILGLICWISLSQSLTKLSLHHCMPLDCCKKLVQKYDIFGIEIDIFCSITQTHSKYTYYGNAFS</sequence>
<evidence type="ECO:0000313" key="2">
    <source>
        <dbReference type="Proteomes" id="UP001295684"/>
    </source>
</evidence>
<organism evidence="1 2">
    <name type="scientific">Euplotes crassus</name>
    <dbReference type="NCBI Taxonomy" id="5936"/>
    <lineage>
        <taxon>Eukaryota</taxon>
        <taxon>Sar</taxon>
        <taxon>Alveolata</taxon>
        <taxon>Ciliophora</taxon>
        <taxon>Intramacronucleata</taxon>
        <taxon>Spirotrichea</taxon>
        <taxon>Hypotrichia</taxon>
        <taxon>Euplotida</taxon>
        <taxon>Euplotidae</taxon>
        <taxon>Moneuplotes</taxon>
    </lineage>
</organism>
<name>A0AAD1XF32_EUPCR</name>
<keyword evidence="2" id="KW-1185">Reference proteome</keyword>
<proteinExistence type="predicted"/>
<dbReference type="AlphaFoldDB" id="A0AAD1XF32"/>
<gene>
    <name evidence="1" type="ORF">ECRASSUSDP1_LOCUS10916</name>
</gene>
<comment type="caution">
    <text evidence="1">The sequence shown here is derived from an EMBL/GenBank/DDBJ whole genome shotgun (WGS) entry which is preliminary data.</text>
</comment>
<dbReference type="EMBL" id="CAMPGE010010766">
    <property type="protein sequence ID" value="CAI2369613.1"/>
    <property type="molecule type" value="Genomic_DNA"/>
</dbReference>
<dbReference type="Proteomes" id="UP001295684">
    <property type="component" value="Unassembled WGS sequence"/>
</dbReference>